<proteinExistence type="predicted"/>
<evidence type="ECO:0000313" key="3">
    <source>
        <dbReference type="Proteomes" id="UP001341840"/>
    </source>
</evidence>
<evidence type="ECO:0000256" key="1">
    <source>
        <dbReference type="SAM" id="MobiDB-lite"/>
    </source>
</evidence>
<feature type="compositionally biased region" description="Pro residues" evidence="1">
    <location>
        <begin position="167"/>
        <end position="182"/>
    </location>
</feature>
<evidence type="ECO:0000313" key="2">
    <source>
        <dbReference type="EMBL" id="MED6223437.1"/>
    </source>
</evidence>
<reference evidence="2 3" key="1">
    <citation type="journal article" date="2023" name="Plants (Basel)">
        <title>Bridging the Gap: Combining Genomics and Transcriptomics Approaches to Understand Stylosanthes scabra, an Orphan Legume from the Brazilian Caatinga.</title>
        <authorList>
            <person name="Ferreira-Neto J.R.C."/>
            <person name="da Silva M.D."/>
            <person name="Binneck E."/>
            <person name="de Melo N.F."/>
            <person name="da Silva R.H."/>
            <person name="de Melo A.L.T.M."/>
            <person name="Pandolfi V."/>
            <person name="Bustamante F.O."/>
            <person name="Brasileiro-Vidal A.C."/>
            <person name="Benko-Iseppon A.M."/>
        </authorList>
    </citation>
    <scope>NUCLEOTIDE SEQUENCE [LARGE SCALE GENOMIC DNA]</scope>
    <source>
        <tissue evidence="2">Leaves</tissue>
    </source>
</reference>
<name>A0ABU6ZNA3_9FABA</name>
<organism evidence="2 3">
    <name type="scientific">Stylosanthes scabra</name>
    <dbReference type="NCBI Taxonomy" id="79078"/>
    <lineage>
        <taxon>Eukaryota</taxon>
        <taxon>Viridiplantae</taxon>
        <taxon>Streptophyta</taxon>
        <taxon>Embryophyta</taxon>
        <taxon>Tracheophyta</taxon>
        <taxon>Spermatophyta</taxon>
        <taxon>Magnoliopsida</taxon>
        <taxon>eudicotyledons</taxon>
        <taxon>Gunneridae</taxon>
        <taxon>Pentapetalae</taxon>
        <taxon>rosids</taxon>
        <taxon>fabids</taxon>
        <taxon>Fabales</taxon>
        <taxon>Fabaceae</taxon>
        <taxon>Papilionoideae</taxon>
        <taxon>50 kb inversion clade</taxon>
        <taxon>dalbergioids sensu lato</taxon>
        <taxon>Dalbergieae</taxon>
        <taxon>Pterocarpus clade</taxon>
        <taxon>Stylosanthes</taxon>
    </lineage>
</organism>
<dbReference type="EMBL" id="JASCZI010272767">
    <property type="protein sequence ID" value="MED6223437.1"/>
    <property type="molecule type" value="Genomic_DNA"/>
</dbReference>
<keyword evidence="3" id="KW-1185">Reference proteome</keyword>
<protein>
    <submittedName>
        <fullName evidence="2">Uncharacterized protein</fullName>
    </submittedName>
</protein>
<accession>A0ABU6ZNA3</accession>
<comment type="caution">
    <text evidence="2">The sequence shown here is derived from an EMBL/GenBank/DDBJ whole genome shotgun (WGS) entry which is preliminary data.</text>
</comment>
<sequence length="182" mass="21109">MEAILKKRTSSHHNKTSSHHNMVFPIFSLDMKANNMRTFKALRKPSLKSQADYMEEVKQLKEKQEQIYNHNQRFHSQIWQEQKKLAKEIQEVRRSQLAQAVANNKRLETERNMQLASKSEIPITQIPDIMRTNVEKGRPLLHGFLKSDYGASSSSQVDSEEPVPLRTAPPSPYFRPPHPPPN</sequence>
<gene>
    <name evidence="2" type="ORF">PIB30_073930</name>
</gene>
<feature type="region of interest" description="Disordered" evidence="1">
    <location>
        <begin position="145"/>
        <end position="182"/>
    </location>
</feature>
<dbReference type="Proteomes" id="UP001341840">
    <property type="component" value="Unassembled WGS sequence"/>
</dbReference>